<reference evidence="2" key="1">
    <citation type="submission" date="2020-08" db="EMBL/GenBank/DDBJ databases">
        <title>Genomic Encyclopedia of Type Strains, Phase IV (KMG-IV): sequencing the most valuable type-strain genomes for metagenomic binning, comparative biology and taxonomic classification.</title>
        <authorList>
            <person name="Goeker M."/>
        </authorList>
    </citation>
    <scope>NUCLEOTIDE SEQUENCE [LARGE SCALE GENOMIC DNA]</scope>
    <source>
        <strain evidence="2">DSM 105040</strain>
    </source>
</reference>
<protein>
    <recommendedName>
        <fullName evidence="4">Alkaline phosphatase</fullName>
    </recommendedName>
</protein>
<feature type="signal peptide" evidence="1">
    <location>
        <begin position="1"/>
        <end position="22"/>
    </location>
</feature>
<dbReference type="InterPro" id="IPR008557">
    <property type="entry name" value="PhoX"/>
</dbReference>
<dbReference type="Pfam" id="PF05787">
    <property type="entry name" value="PhoX"/>
    <property type="match status" value="1"/>
</dbReference>
<organism evidence="2 3">
    <name type="scientific">Actibacterium naphthalenivorans</name>
    <dbReference type="NCBI Taxonomy" id="1614693"/>
    <lineage>
        <taxon>Bacteria</taxon>
        <taxon>Pseudomonadati</taxon>
        <taxon>Pseudomonadota</taxon>
        <taxon>Alphaproteobacteria</taxon>
        <taxon>Rhodobacterales</taxon>
        <taxon>Roseobacteraceae</taxon>
        <taxon>Actibacterium</taxon>
    </lineage>
</organism>
<accession>A0A840CCZ7</accession>
<dbReference type="PANTHER" id="PTHR35399">
    <property type="entry name" value="SLR8030 PROTEIN"/>
    <property type="match status" value="1"/>
</dbReference>
<feature type="chain" id="PRO_5033046518" description="Alkaline phosphatase" evidence="1">
    <location>
        <begin position="23"/>
        <end position="582"/>
    </location>
</feature>
<dbReference type="Proteomes" id="UP000585681">
    <property type="component" value="Unassembled WGS sequence"/>
</dbReference>
<comment type="caution">
    <text evidence="2">The sequence shown here is derived from an EMBL/GenBank/DDBJ whole genome shotgun (WGS) entry which is preliminary data.</text>
</comment>
<evidence type="ECO:0000256" key="1">
    <source>
        <dbReference type="SAM" id="SignalP"/>
    </source>
</evidence>
<gene>
    <name evidence="2" type="ORF">GGR17_002882</name>
</gene>
<keyword evidence="1" id="KW-0732">Signal</keyword>
<dbReference type="EMBL" id="JACIEQ010000004">
    <property type="protein sequence ID" value="MBB4023060.1"/>
    <property type="molecule type" value="Genomic_DNA"/>
</dbReference>
<sequence length="582" mass="61915">MSLRTRLFSATALITMPFMAAASDLAFAPVPFAADDAAKRAVIASDSVMIDGQSHKIGYHVIARSGDKLGEGTFAGLVDQTGAIVKSPDGSEHISVDADFTSLLPVGGKLFSITHFESRPGAMYLTELEQAADGTLTAVSTKPVDFAAYGGLWVPCAGSVTPWGTHLGSEEYPADARAIEAAASLDEVDDYYKPMVRFQGLTPETMTLEEFRTAYNAYRYGYPVEVSVTEAGEATPVKHFAMGRVAVELAYVMPDEKTAYISDDGTNVGLFMFVADTAGDLSSGMLYAAKWNQTSDEGAGAADLEWIELGHADDAAIQAEIEAGTKFADMFETADIAEDGSCAEGFLPSNAEGRAECLQVKPGMEAVASRLEARRYASMMGATTEFRKMEGITYNPEAGVVYLAMSEVAKGMEDGDKNDLGGRNDIRLTQNSCGAVYELGLDDSFRATSATAIVAGEPMTYADDSPYAGNTCDVDGIANPDNITYIPGTDTLIIGEDTGSGHQNDAIWAMNLGSGALTRIFSTPYGSETTSPYWYSDINGHGYLMAVVQHPYGESDEDKLQDAADARAYVGYVGPFPALLSN</sequence>
<dbReference type="PANTHER" id="PTHR35399:SF2">
    <property type="entry name" value="DUF839 DOMAIN-CONTAINING PROTEIN"/>
    <property type="match status" value="1"/>
</dbReference>
<evidence type="ECO:0008006" key="4">
    <source>
        <dbReference type="Google" id="ProtNLM"/>
    </source>
</evidence>
<keyword evidence="3" id="KW-1185">Reference proteome</keyword>
<evidence type="ECO:0000313" key="2">
    <source>
        <dbReference type="EMBL" id="MBB4023060.1"/>
    </source>
</evidence>
<evidence type="ECO:0000313" key="3">
    <source>
        <dbReference type="Proteomes" id="UP000585681"/>
    </source>
</evidence>
<dbReference type="AlphaFoldDB" id="A0A840CCZ7"/>
<proteinExistence type="predicted"/>
<dbReference type="RefSeq" id="WP_054539308.1">
    <property type="nucleotide sequence ID" value="NZ_JACIEQ010000004.1"/>
</dbReference>
<name>A0A840CCZ7_9RHOB</name>